<evidence type="ECO:0000313" key="3">
    <source>
        <dbReference type="Proteomes" id="UP000187406"/>
    </source>
</evidence>
<proteinExistence type="predicted"/>
<keyword evidence="3" id="KW-1185">Reference proteome</keyword>
<feature type="compositionally biased region" description="Basic and acidic residues" evidence="1">
    <location>
        <begin position="52"/>
        <end position="74"/>
    </location>
</feature>
<dbReference type="InterPro" id="IPR009057">
    <property type="entry name" value="Homeodomain-like_sf"/>
</dbReference>
<dbReference type="SUPFAM" id="SSF46689">
    <property type="entry name" value="Homeodomain-like"/>
    <property type="match status" value="1"/>
</dbReference>
<feature type="compositionally biased region" description="Polar residues" evidence="1">
    <location>
        <begin position="473"/>
        <end position="482"/>
    </location>
</feature>
<accession>A0A1Q3BA27</accession>
<gene>
    <name evidence="2" type="ORF">CFOL_v3_08161</name>
</gene>
<feature type="region of interest" description="Disordered" evidence="1">
    <location>
        <begin position="473"/>
        <end position="498"/>
    </location>
</feature>
<name>A0A1Q3BA27_CEPFO</name>
<dbReference type="OrthoDB" id="552191at2759"/>
<comment type="caution">
    <text evidence="2">The sequence shown here is derived from an EMBL/GenBank/DDBJ whole genome shotgun (WGS) entry which is preliminary data.</text>
</comment>
<dbReference type="InParanoid" id="A0A1Q3BA27"/>
<dbReference type="STRING" id="3775.A0A1Q3BA27"/>
<reference evidence="3" key="1">
    <citation type="submission" date="2016-04" db="EMBL/GenBank/DDBJ databases">
        <title>Cephalotus genome sequencing.</title>
        <authorList>
            <person name="Fukushima K."/>
            <person name="Hasebe M."/>
            <person name="Fang X."/>
        </authorList>
    </citation>
    <scope>NUCLEOTIDE SEQUENCE [LARGE SCALE GENOMIC DNA]</scope>
    <source>
        <strain evidence="3">cv. St1</strain>
    </source>
</reference>
<dbReference type="EMBL" id="BDDD01000361">
    <property type="protein sequence ID" value="GAV64643.1"/>
    <property type="molecule type" value="Genomic_DNA"/>
</dbReference>
<sequence length="498" mass="56543">MSRRKSIITNAKQPQPPPTPLRRSPRFLREPNTPKPQDPSTHNRKSANNRVHSPDPHFSSRKDASCKKNHEDCPQRVSKKSIKSNHSSSSCRKFPRLNSEIDGVRCLRRSPRFSKQTNNQGVPEKTRDDESKKLTRSKKDSRAGTTVSLERKMVVALMNKSMRKEDLTDGRRDQVGVVCSNEEIVEERDGAVARSEEMGFKKKGKRGENCNGSIQGWTREQEVALQRAYFVAKPTPHFWKKVSKLVPGKSAQECFDKVHADHITPPQPQPRSRVNKLNSSLVEHFSFSAGKLLQPIEPKFKKSNYNKPKSHLAQKTVRKLLQKRQLLNQDYEADLFSILESNINPSTQDYQSNDVLSTPKHVQEKQGFLRKCRERSSAGGKKPLSRFNGSSGMALVSPPVLKQVKNRALHEKYIDQLHSREAKRKAEFARAKKAFTGKENSMDNHVKKMDVVRAAKNSLLSDVRNAINQLQHLKADSMSNSSDIEDDAVHSEDDEGDF</sequence>
<evidence type="ECO:0000313" key="2">
    <source>
        <dbReference type="EMBL" id="GAV64643.1"/>
    </source>
</evidence>
<dbReference type="CDD" id="cd00167">
    <property type="entry name" value="SANT"/>
    <property type="match status" value="1"/>
</dbReference>
<organism evidence="2 3">
    <name type="scientific">Cephalotus follicularis</name>
    <name type="common">Albany pitcher plant</name>
    <dbReference type="NCBI Taxonomy" id="3775"/>
    <lineage>
        <taxon>Eukaryota</taxon>
        <taxon>Viridiplantae</taxon>
        <taxon>Streptophyta</taxon>
        <taxon>Embryophyta</taxon>
        <taxon>Tracheophyta</taxon>
        <taxon>Spermatophyta</taxon>
        <taxon>Magnoliopsida</taxon>
        <taxon>eudicotyledons</taxon>
        <taxon>Gunneridae</taxon>
        <taxon>Pentapetalae</taxon>
        <taxon>rosids</taxon>
        <taxon>fabids</taxon>
        <taxon>Oxalidales</taxon>
        <taxon>Cephalotaceae</taxon>
        <taxon>Cephalotus</taxon>
    </lineage>
</organism>
<protein>
    <recommendedName>
        <fullName evidence="4">Myb-like domain-containing protein</fullName>
    </recommendedName>
</protein>
<dbReference type="InterPro" id="IPR001005">
    <property type="entry name" value="SANT/Myb"/>
</dbReference>
<dbReference type="Proteomes" id="UP000187406">
    <property type="component" value="Unassembled WGS sequence"/>
</dbReference>
<feature type="region of interest" description="Disordered" evidence="1">
    <location>
        <begin position="1"/>
        <end position="147"/>
    </location>
</feature>
<evidence type="ECO:0008006" key="4">
    <source>
        <dbReference type="Google" id="ProtNLM"/>
    </source>
</evidence>
<feature type="compositionally biased region" description="Basic and acidic residues" evidence="1">
    <location>
        <begin position="124"/>
        <end position="142"/>
    </location>
</feature>
<dbReference type="PANTHER" id="PTHR14000">
    <property type="entry name" value="FINGER CCCH DOMAIN PROTEIN, PUTATIVE (DUF3755)-RELATED"/>
    <property type="match status" value="1"/>
</dbReference>
<dbReference type="PANTHER" id="PTHR14000:SF17">
    <property type="entry name" value="MYB-LIKE DOMAIN-CONTAINING PROTEIN"/>
    <property type="match status" value="1"/>
</dbReference>
<dbReference type="AlphaFoldDB" id="A0A1Q3BA27"/>
<dbReference type="Gene3D" id="1.10.10.60">
    <property type="entry name" value="Homeodomain-like"/>
    <property type="match status" value="1"/>
</dbReference>
<evidence type="ECO:0000256" key="1">
    <source>
        <dbReference type="SAM" id="MobiDB-lite"/>
    </source>
</evidence>